<accession>A0A223MA78</accession>
<gene>
    <name evidence="2" type="ORF">CIB43_00571</name>
</gene>
<evidence type="ECO:0000313" key="3">
    <source>
        <dbReference type="Proteomes" id="UP000215452"/>
    </source>
</evidence>
<evidence type="ECO:0000313" key="2">
    <source>
        <dbReference type="EMBL" id="ASU14462.1"/>
    </source>
</evidence>
<sequence length="138" mass="16307">MAIKDWIKLKKFSPFKTLAFNSFAQKIKERPVIIFHDTEENYYYYIKARDARLDDGRLKNPFQGEILIPKSDKPNTLFTKDSYLDCSQIFYIHGNQLDELIKNHPKPEPIENISSNNAQQKTEEIEEIQEPLEDRSQN</sequence>
<name>A0A223MA78_MESHO</name>
<evidence type="ECO:0000256" key="1">
    <source>
        <dbReference type="SAM" id="MobiDB-lite"/>
    </source>
</evidence>
<protein>
    <submittedName>
        <fullName evidence="2">Uncharacterized protein</fullName>
    </submittedName>
</protein>
<dbReference type="NCBIfam" id="NF045891">
    <property type="entry name" value="ICE_Mbov_0400"/>
    <property type="match status" value="1"/>
</dbReference>
<dbReference type="AlphaFoldDB" id="A0A223MA78"/>
<dbReference type="Proteomes" id="UP000215452">
    <property type="component" value="Chromosome"/>
</dbReference>
<dbReference type="EMBL" id="CP022714">
    <property type="protein sequence ID" value="ASU14462.1"/>
    <property type="molecule type" value="Genomic_DNA"/>
</dbReference>
<reference evidence="2 3" key="1">
    <citation type="submission" date="2017-08" db="EMBL/GenBank/DDBJ databases">
        <title>The complete genome sequence of a Mycoplasma hyopneumoniae isolate in Korea.</title>
        <authorList>
            <person name="Han J."/>
            <person name="Lee N."/>
        </authorList>
    </citation>
    <scope>NUCLEOTIDE SEQUENCE [LARGE SCALE GENOMIC DNA]</scope>
    <source>
        <strain evidence="2 3">KM014</strain>
    </source>
</reference>
<organism evidence="2 3">
    <name type="scientific">Mesomycoplasma hyopneumoniae</name>
    <name type="common">Mycoplasma hyopneumoniae</name>
    <dbReference type="NCBI Taxonomy" id="2099"/>
    <lineage>
        <taxon>Bacteria</taxon>
        <taxon>Bacillati</taxon>
        <taxon>Mycoplasmatota</taxon>
        <taxon>Mycoplasmoidales</taxon>
        <taxon>Metamycoplasmataceae</taxon>
        <taxon>Mesomycoplasma</taxon>
    </lineage>
</organism>
<feature type="region of interest" description="Disordered" evidence="1">
    <location>
        <begin position="102"/>
        <end position="138"/>
    </location>
</feature>
<dbReference type="RefSeq" id="WP_258555373.1">
    <property type="nucleotide sequence ID" value="NZ_QQRH01000023.1"/>
</dbReference>
<proteinExistence type="predicted"/>